<dbReference type="Proteomes" id="UP000663828">
    <property type="component" value="Unassembled WGS sequence"/>
</dbReference>
<accession>A0A816HG63</accession>
<dbReference type="AlphaFoldDB" id="A0A816HG63"/>
<sequence>MHTFVFQIWQLDEAPCDTAKKLYHGKLLTAENKRMIPLSVESITFDSSNFDEVPPLEMGWGLPTARAPIRYTIKQKQFLQEKFNDGLVNGRFWKPETVAKAMQQLKADNGKYVFAPNEWLTTSQIRSYFSRMKKNQTQTTEQSFSITRAIPTFLELEGDNEEDIDEESYAEEFFKDDTAIQEAVERDTFLKEASRST</sequence>
<keyword evidence="2" id="KW-1185">Reference proteome</keyword>
<organism evidence="1 2">
    <name type="scientific">Adineta ricciae</name>
    <name type="common">Rotifer</name>
    <dbReference type="NCBI Taxonomy" id="249248"/>
    <lineage>
        <taxon>Eukaryota</taxon>
        <taxon>Metazoa</taxon>
        <taxon>Spiralia</taxon>
        <taxon>Gnathifera</taxon>
        <taxon>Rotifera</taxon>
        <taxon>Eurotatoria</taxon>
        <taxon>Bdelloidea</taxon>
        <taxon>Adinetida</taxon>
        <taxon>Adinetidae</taxon>
        <taxon>Adineta</taxon>
    </lineage>
</organism>
<protein>
    <submittedName>
        <fullName evidence="1">Uncharacterized protein</fullName>
    </submittedName>
</protein>
<proteinExistence type="predicted"/>
<reference evidence="1" key="1">
    <citation type="submission" date="2021-02" db="EMBL/GenBank/DDBJ databases">
        <authorList>
            <person name="Nowell W R."/>
        </authorList>
    </citation>
    <scope>NUCLEOTIDE SEQUENCE</scope>
</reference>
<comment type="caution">
    <text evidence="1">The sequence shown here is derived from an EMBL/GenBank/DDBJ whole genome shotgun (WGS) entry which is preliminary data.</text>
</comment>
<gene>
    <name evidence="1" type="ORF">XAT740_LOCUS61795</name>
</gene>
<dbReference type="EMBL" id="CAJNOR010016613">
    <property type="protein sequence ID" value="CAF1685489.1"/>
    <property type="molecule type" value="Genomic_DNA"/>
</dbReference>
<evidence type="ECO:0000313" key="1">
    <source>
        <dbReference type="EMBL" id="CAF1685489.1"/>
    </source>
</evidence>
<evidence type="ECO:0000313" key="2">
    <source>
        <dbReference type="Proteomes" id="UP000663828"/>
    </source>
</evidence>
<name>A0A816HG63_ADIRI</name>